<dbReference type="AlphaFoldDB" id="A0A284RNL2"/>
<reference evidence="4" key="1">
    <citation type="journal article" date="2017" name="Nat. Ecol. Evol.">
        <title>Genome expansion and lineage-specific genetic innovations in the forest pathogenic fungi Armillaria.</title>
        <authorList>
            <person name="Sipos G."/>
            <person name="Prasanna A.N."/>
            <person name="Walter M.C."/>
            <person name="O'Connor E."/>
            <person name="Balint B."/>
            <person name="Krizsan K."/>
            <person name="Kiss B."/>
            <person name="Hess J."/>
            <person name="Varga T."/>
            <person name="Slot J."/>
            <person name="Riley R."/>
            <person name="Boka B."/>
            <person name="Rigling D."/>
            <person name="Barry K."/>
            <person name="Lee J."/>
            <person name="Mihaltcheva S."/>
            <person name="LaButti K."/>
            <person name="Lipzen A."/>
            <person name="Waldron R."/>
            <person name="Moloney N.M."/>
            <person name="Sperisen C."/>
            <person name="Kredics L."/>
            <person name="Vagvoelgyi C."/>
            <person name="Patrignani A."/>
            <person name="Fitzpatrick D."/>
            <person name="Nagy I."/>
            <person name="Doyle S."/>
            <person name="Anderson J.B."/>
            <person name="Grigoriev I.V."/>
            <person name="Gueldener U."/>
            <person name="Muensterkoetter M."/>
            <person name="Nagy L.G."/>
        </authorList>
    </citation>
    <scope>NUCLEOTIDE SEQUENCE [LARGE SCALE GENOMIC DNA]</scope>
    <source>
        <strain evidence="4">C18/9</strain>
    </source>
</reference>
<feature type="domain" description="Hyaluronan/mRNA-binding protein" evidence="2">
    <location>
        <begin position="20"/>
        <end position="104"/>
    </location>
</feature>
<dbReference type="InterPro" id="IPR006861">
    <property type="entry name" value="HABP4_PAIRBP1-bd"/>
</dbReference>
<feature type="region of interest" description="Disordered" evidence="1">
    <location>
        <begin position="120"/>
        <end position="139"/>
    </location>
</feature>
<feature type="region of interest" description="Disordered" evidence="1">
    <location>
        <begin position="1"/>
        <end position="39"/>
    </location>
</feature>
<keyword evidence="4" id="KW-1185">Reference proteome</keyword>
<dbReference type="Proteomes" id="UP000219338">
    <property type="component" value="Unassembled WGS sequence"/>
</dbReference>
<dbReference type="STRING" id="47428.A0A284RNL2"/>
<evidence type="ECO:0000313" key="4">
    <source>
        <dbReference type="Proteomes" id="UP000219338"/>
    </source>
</evidence>
<evidence type="ECO:0000259" key="2">
    <source>
        <dbReference type="Pfam" id="PF04774"/>
    </source>
</evidence>
<feature type="compositionally biased region" description="Low complexity" evidence="1">
    <location>
        <begin position="120"/>
        <end position="132"/>
    </location>
</feature>
<feature type="compositionally biased region" description="Basic and acidic residues" evidence="1">
    <location>
        <begin position="13"/>
        <end position="28"/>
    </location>
</feature>
<dbReference type="OMA" id="NGMDKHI"/>
<dbReference type="OrthoDB" id="2562681at2759"/>
<gene>
    <name evidence="3" type="ORF">ARMOST_13695</name>
</gene>
<sequence length="139" mass="14980">MTRTARATFPKAVLKDRSESRSGFDKSLRKNGAGQHNWGRLADERDLEYAAMDDEALELQEEFEEAADDNASVSAASDSTNESKPAPARASSMSEEEIETAKQFRKKALKGEIDLAAIARTSSAVSSSPPTSKTVQVAA</sequence>
<proteinExistence type="predicted"/>
<organism evidence="3 4">
    <name type="scientific">Armillaria ostoyae</name>
    <name type="common">Armillaria root rot fungus</name>
    <dbReference type="NCBI Taxonomy" id="47428"/>
    <lineage>
        <taxon>Eukaryota</taxon>
        <taxon>Fungi</taxon>
        <taxon>Dikarya</taxon>
        <taxon>Basidiomycota</taxon>
        <taxon>Agaricomycotina</taxon>
        <taxon>Agaricomycetes</taxon>
        <taxon>Agaricomycetidae</taxon>
        <taxon>Agaricales</taxon>
        <taxon>Marasmiineae</taxon>
        <taxon>Physalacriaceae</taxon>
        <taxon>Armillaria</taxon>
    </lineage>
</organism>
<dbReference type="EMBL" id="FUEG01000012">
    <property type="protein sequence ID" value="SJL10311.1"/>
    <property type="molecule type" value="Genomic_DNA"/>
</dbReference>
<evidence type="ECO:0000256" key="1">
    <source>
        <dbReference type="SAM" id="MobiDB-lite"/>
    </source>
</evidence>
<evidence type="ECO:0000313" key="3">
    <source>
        <dbReference type="EMBL" id="SJL10311.1"/>
    </source>
</evidence>
<feature type="region of interest" description="Disordered" evidence="1">
    <location>
        <begin position="64"/>
        <end position="103"/>
    </location>
</feature>
<dbReference type="Pfam" id="PF04774">
    <property type="entry name" value="HABP4_PAI-RBP1"/>
    <property type="match status" value="1"/>
</dbReference>
<feature type="compositionally biased region" description="Low complexity" evidence="1">
    <location>
        <begin position="69"/>
        <end position="79"/>
    </location>
</feature>
<protein>
    <recommendedName>
        <fullName evidence="2">Hyaluronan/mRNA-binding protein domain-containing protein</fullName>
    </recommendedName>
</protein>
<accession>A0A284RNL2</accession>
<name>A0A284RNL2_ARMOS</name>